<evidence type="ECO:0000256" key="4">
    <source>
        <dbReference type="ARBA" id="ARBA00023015"/>
    </source>
</evidence>
<evidence type="ECO:0000256" key="3">
    <source>
        <dbReference type="ARBA" id="ARBA00022473"/>
    </source>
</evidence>
<keyword evidence="14" id="KW-1185">Reference proteome</keyword>
<keyword evidence="8 9" id="KW-0539">Nucleus</keyword>
<keyword evidence="4" id="KW-0805">Transcription regulation</keyword>
<dbReference type="InterPro" id="IPR017970">
    <property type="entry name" value="Homeobox_CS"/>
</dbReference>
<gene>
    <name evidence="13" type="primary">hoxb1a</name>
</gene>
<keyword evidence="3" id="KW-0217">Developmental protein</keyword>
<sequence>MDNMNSFVEYSICNRPGTGAYPAPKPGYHHHHHHLHHHHHPLDQHQGFPVTSGAFHTGPTGSPAPVNGTRSDSSAAGASYTGDGRLYGGTGGEGAHGTTGATQHHHQHPHHHHEQQQHQQTHSGYQHHPHLHQTQSLQSGTLSPYNTGNSGNTGAYAGQACARNSEYPSATGPPNPVHSQYFMEEPVASTYYHQSTFPSSAPTVGPSYGALAGAYCGPQGALAGSQYPQQLGGGLDAAGYLGLPHGGGYGELPVSQDRERGDEEGQQAGQGQTFDWMKVKRNPPKTVKVSDFGLAGAHNNAMRTNFSTRQLTELEKEFHFSKYLTRARRVEIAATLELNETQVKIWFQNRRMKQKKREREGASATTRSSSSSSSSGTDGCFNKELEDTDHSSASTSPGASPSSE</sequence>
<accession>A0A8C4NZ80</accession>
<organism evidence="13 14">
    <name type="scientific">Dicentrarchus labrax</name>
    <name type="common">European seabass</name>
    <name type="synonym">Morone labrax</name>
    <dbReference type="NCBI Taxonomy" id="13489"/>
    <lineage>
        <taxon>Eukaryota</taxon>
        <taxon>Metazoa</taxon>
        <taxon>Chordata</taxon>
        <taxon>Craniata</taxon>
        <taxon>Vertebrata</taxon>
        <taxon>Euteleostomi</taxon>
        <taxon>Actinopterygii</taxon>
        <taxon>Neopterygii</taxon>
        <taxon>Teleostei</taxon>
        <taxon>Neoteleostei</taxon>
        <taxon>Acanthomorphata</taxon>
        <taxon>Eupercaria</taxon>
        <taxon>Moronidae</taxon>
        <taxon>Dicentrarchus</taxon>
    </lineage>
</organism>
<feature type="region of interest" description="Disordered" evidence="11">
    <location>
        <begin position="248"/>
        <end position="273"/>
    </location>
</feature>
<dbReference type="GO" id="GO:0000978">
    <property type="term" value="F:RNA polymerase II cis-regulatory region sequence-specific DNA binding"/>
    <property type="evidence" value="ECO:0007669"/>
    <property type="project" value="TreeGrafter"/>
</dbReference>
<feature type="compositionally biased region" description="Low complexity" evidence="11">
    <location>
        <begin position="391"/>
        <end position="404"/>
    </location>
</feature>
<evidence type="ECO:0000256" key="6">
    <source>
        <dbReference type="ARBA" id="ARBA00023155"/>
    </source>
</evidence>
<dbReference type="PANTHER" id="PTHR45946:SF5">
    <property type="entry name" value="HOMEOBOX PROTEIN HOX-B1"/>
    <property type="match status" value="1"/>
</dbReference>
<feature type="compositionally biased region" description="Basic and acidic residues" evidence="11">
    <location>
        <begin position="381"/>
        <end position="390"/>
    </location>
</feature>
<dbReference type="GO" id="GO:0021754">
    <property type="term" value="P:facial nucleus development"/>
    <property type="evidence" value="ECO:0007669"/>
    <property type="project" value="Ensembl"/>
</dbReference>
<evidence type="ECO:0000313" key="13">
    <source>
        <dbReference type="Ensembl" id="ENSDLAP00005058306.2"/>
    </source>
</evidence>
<dbReference type="PROSITE" id="PS50071">
    <property type="entry name" value="HOMEOBOX_2"/>
    <property type="match status" value="1"/>
</dbReference>
<dbReference type="PANTHER" id="PTHR45946">
    <property type="entry name" value="HOMEOBOX PROTEIN ROUGH-RELATED"/>
    <property type="match status" value="1"/>
</dbReference>
<dbReference type="SMART" id="SM00389">
    <property type="entry name" value="HOX"/>
    <property type="match status" value="1"/>
</dbReference>
<feature type="region of interest" description="Disordered" evidence="11">
    <location>
        <begin position="350"/>
        <end position="404"/>
    </location>
</feature>
<dbReference type="GO" id="GO:0000981">
    <property type="term" value="F:DNA-binding transcription factor activity, RNA polymerase II-specific"/>
    <property type="evidence" value="ECO:0007669"/>
    <property type="project" value="InterPro"/>
</dbReference>
<feature type="compositionally biased region" description="Basic residues" evidence="11">
    <location>
        <begin position="103"/>
        <end position="113"/>
    </location>
</feature>
<dbReference type="CTD" id="30337"/>
<dbReference type="GO" id="GO:0021535">
    <property type="term" value="P:cell migration in hindbrain"/>
    <property type="evidence" value="ECO:0007669"/>
    <property type="project" value="Ensembl"/>
</dbReference>
<dbReference type="GeneTree" id="ENSGT00940000166856"/>
<evidence type="ECO:0000256" key="5">
    <source>
        <dbReference type="ARBA" id="ARBA00023125"/>
    </source>
</evidence>
<dbReference type="SUPFAM" id="SSF46689">
    <property type="entry name" value="Homeodomain-like"/>
    <property type="match status" value="1"/>
</dbReference>
<keyword evidence="6 9" id="KW-0371">Homeobox</keyword>
<feature type="compositionally biased region" description="Basic residues" evidence="11">
    <location>
        <begin position="27"/>
        <end position="40"/>
    </location>
</feature>
<dbReference type="Proteomes" id="UP000694389">
    <property type="component" value="Unassembled WGS sequence"/>
</dbReference>
<dbReference type="Ensembl" id="ENSDLAT00005061813.2">
    <property type="protein sequence ID" value="ENSDLAP00005058306.2"/>
    <property type="gene ID" value="ENSDLAG00005024658.2"/>
</dbReference>
<evidence type="ECO:0000256" key="8">
    <source>
        <dbReference type="ARBA" id="ARBA00023242"/>
    </source>
</evidence>
<evidence type="ECO:0000256" key="1">
    <source>
        <dbReference type="ARBA" id="ARBA00003263"/>
    </source>
</evidence>
<dbReference type="Gene3D" id="1.10.10.60">
    <property type="entry name" value="Homeodomain-like"/>
    <property type="match status" value="1"/>
</dbReference>
<reference evidence="13" key="1">
    <citation type="submission" date="2025-08" db="UniProtKB">
        <authorList>
            <consortium name="Ensembl"/>
        </authorList>
    </citation>
    <scope>IDENTIFICATION</scope>
</reference>
<keyword evidence="7" id="KW-0804">Transcription</keyword>
<reference evidence="13" key="2">
    <citation type="submission" date="2025-09" db="UniProtKB">
        <authorList>
            <consortium name="Ensembl"/>
        </authorList>
    </citation>
    <scope>IDENTIFICATION</scope>
</reference>
<dbReference type="PROSITE" id="PS00027">
    <property type="entry name" value="HOMEOBOX_1"/>
    <property type="match status" value="1"/>
</dbReference>
<name>A0A8C4NZ80_DICLA</name>
<evidence type="ECO:0000256" key="11">
    <source>
        <dbReference type="SAM" id="MobiDB-lite"/>
    </source>
</evidence>
<comment type="subcellular location">
    <subcellularLocation>
        <location evidence="2 9 10">Nucleus</location>
    </subcellularLocation>
</comment>
<feature type="DNA-binding region" description="Homeobox" evidence="9">
    <location>
        <begin position="299"/>
        <end position="358"/>
    </location>
</feature>
<dbReference type="GeneID" id="127357014"/>
<keyword evidence="5 9" id="KW-0238">DNA-binding</keyword>
<dbReference type="InterPro" id="IPR009057">
    <property type="entry name" value="Homeodomain-like_sf"/>
</dbReference>
<dbReference type="AlphaFoldDB" id="A0A8C4NZ80"/>
<dbReference type="GO" id="GO:0021578">
    <property type="term" value="P:hindbrain maturation"/>
    <property type="evidence" value="ECO:0007669"/>
    <property type="project" value="Ensembl"/>
</dbReference>
<dbReference type="GO" id="GO:0005634">
    <property type="term" value="C:nucleus"/>
    <property type="evidence" value="ECO:0007669"/>
    <property type="project" value="UniProtKB-SubCell"/>
</dbReference>
<evidence type="ECO:0000259" key="12">
    <source>
        <dbReference type="PROSITE" id="PS50071"/>
    </source>
</evidence>
<evidence type="ECO:0000313" key="14">
    <source>
        <dbReference type="Proteomes" id="UP000694389"/>
    </source>
</evidence>
<feature type="compositionally biased region" description="Polar residues" evidence="11">
    <location>
        <begin position="132"/>
        <end position="151"/>
    </location>
</feature>
<dbReference type="PRINTS" id="PR00024">
    <property type="entry name" value="HOMEOBOX"/>
</dbReference>
<evidence type="ECO:0000256" key="10">
    <source>
        <dbReference type="RuleBase" id="RU000682"/>
    </source>
</evidence>
<evidence type="ECO:0000256" key="7">
    <source>
        <dbReference type="ARBA" id="ARBA00023163"/>
    </source>
</evidence>
<feature type="compositionally biased region" description="Gly residues" evidence="11">
    <location>
        <begin position="85"/>
        <end position="97"/>
    </location>
</feature>
<protein>
    <submittedName>
        <fullName evidence="13">Homeobox B1a</fullName>
    </submittedName>
</protein>
<dbReference type="GO" id="GO:0021561">
    <property type="term" value="P:facial nerve development"/>
    <property type="evidence" value="ECO:0007669"/>
    <property type="project" value="Ensembl"/>
</dbReference>
<dbReference type="OrthoDB" id="6159439at2759"/>
<proteinExistence type="predicted"/>
<dbReference type="Pfam" id="PF00046">
    <property type="entry name" value="Homeodomain"/>
    <property type="match status" value="1"/>
</dbReference>
<dbReference type="FunFam" id="1.10.10.60:FF:000113">
    <property type="entry name" value="homeobox protein Hox-B1"/>
    <property type="match status" value="1"/>
</dbReference>
<feature type="region of interest" description="Disordered" evidence="11">
    <location>
        <begin position="21"/>
        <end position="151"/>
    </location>
</feature>
<evidence type="ECO:0000256" key="2">
    <source>
        <dbReference type="ARBA" id="ARBA00004123"/>
    </source>
</evidence>
<feature type="domain" description="Homeobox" evidence="12">
    <location>
        <begin position="297"/>
        <end position="357"/>
    </location>
</feature>
<dbReference type="OMA" id="HHEQHTH"/>
<comment type="function">
    <text evidence="1">Sequence-specific transcription factor which is part of a developmental regulatory system that provides cells with specific positional identities on the anterior-posterior axis.</text>
</comment>
<dbReference type="GO" id="GO:0021661">
    <property type="term" value="P:rhombomere 4 morphogenesis"/>
    <property type="evidence" value="ECO:0007669"/>
    <property type="project" value="Ensembl"/>
</dbReference>
<dbReference type="InterPro" id="IPR020479">
    <property type="entry name" value="HD_metazoa"/>
</dbReference>
<evidence type="ECO:0000256" key="9">
    <source>
        <dbReference type="PROSITE-ProRule" id="PRU00108"/>
    </source>
</evidence>
<dbReference type="CDD" id="cd00086">
    <property type="entry name" value="homeodomain"/>
    <property type="match status" value="1"/>
</dbReference>
<dbReference type="InterPro" id="IPR001356">
    <property type="entry name" value="HD"/>
</dbReference>
<dbReference type="InterPro" id="IPR046327">
    <property type="entry name" value="HXA1/B1/D1"/>
</dbReference>
<dbReference type="RefSeq" id="XP_051245121.1">
    <property type="nucleotide sequence ID" value="XM_051389161.1"/>
</dbReference>